<dbReference type="GO" id="GO:0005829">
    <property type="term" value="C:cytosol"/>
    <property type="evidence" value="ECO:0007669"/>
    <property type="project" value="TreeGrafter"/>
</dbReference>
<dbReference type="GO" id="GO:0016491">
    <property type="term" value="F:oxidoreductase activity"/>
    <property type="evidence" value="ECO:0007669"/>
    <property type="project" value="UniProtKB-KW"/>
</dbReference>
<comment type="similarity">
    <text evidence="3">Belongs to the aldo/keto reductase family. Aldo/keto reductase 2 subfamily.</text>
</comment>
<dbReference type="AlphaFoldDB" id="A0A516SMP4"/>
<feature type="domain" description="NADP-dependent oxidoreductase" evidence="4">
    <location>
        <begin position="1"/>
        <end position="268"/>
    </location>
</feature>
<dbReference type="CDD" id="cd19092">
    <property type="entry name" value="AKR_BsYcsN_EcYdhF-like"/>
    <property type="match status" value="1"/>
</dbReference>
<dbReference type="InterPro" id="IPR020471">
    <property type="entry name" value="AKR"/>
</dbReference>
<dbReference type="OrthoDB" id="9768793at2"/>
<dbReference type="Proteomes" id="UP000317550">
    <property type="component" value="Chromosome"/>
</dbReference>
<evidence type="ECO:0000256" key="3">
    <source>
        <dbReference type="ARBA" id="ARBA00038157"/>
    </source>
</evidence>
<keyword evidence="2" id="KW-0560">Oxidoreductase</keyword>
<dbReference type="PRINTS" id="PR00069">
    <property type="entry name" value="ALDKETRDTASE"/>
</dbReference>
<evidence type="ECO:0000256" key="1">
    <source>
        <dbReference type="ARBA" id="ARBA00022857"/>
    </source>
</evidence>
<gene>
    <name evidence="5" type="ORF">FNU76_23335</name>
</gene>
<dbReference type="InterPro" id="IPR036812">
    <property type="entry name" value="NAD(P)_OxRdtase_dom_sf"/>
</dbReference>
<dbReference type="SUPFAM" id="SSF51430">
    <property type="entry name" value="NAD(P)-linked oxidoreductase"/>
    <property type="match status" value="1"/>
</dbReference>
<evidence type="ECO:0000313" key="5">
    <source>
        <dbReference type="EMBL" id="QDQ29442.1"/>
    </source>
</evidence>
<dbReference type="EMBL" id="CP041730">
    <property type="protein sequence ID" value="QDQ29442.1"/>
    <property type="molecule type" value="Genomic_DNA"/>
</dbReference>
<evidence type="ECO:0000256" key="2">
    <source>
        <dbReference type="ARBA" id="ARBA00023002"/>
    </source>
</evidence>
<dbReference type="Pfam" id="PF00248">
    <property type="entry name" value="Aldo_ket_red"/>
    <property type="match status" value="1"/>
</dbReference>
<dbReference type="KEGG" id="cari:FNU76_23335"/>
<proteinExistence type="inferred from homology"/>
<evidence type="ECO:0000313" key="6">
    <source>
        <dbReference type="Proteomes" id="UP000317550"/>
    </source>
</evidence>
<keyword evidence="6" id="KW-1185">Reference proteome</keyword>
<reference evidence="6" key="1">
    <citation type="submission" date="2019-07" db="EMBL/GenBank/DDBJ databases">
        <title>Chitinimonas sp. nov., isolated from Ny-Alesund, arctica soil.</title>
        <authorList>
            <person name="Xu Q."/>
            <person name="Peng F."/>
        </authorList>
    </citation>
    <scope>NUCLEOTIDE SEQUENCE [LARGE SCALE GENOMIC DNA]</scope>
    <source>
        <strain evidence="6">R3-44</strain>
    </source>
</reference>
<sequence>MGIWRIGDWGMRPAEVADLVEACLELGIDTFDLADIYHDYQCEAMFGAALKTVPGLRSRIRVISKCGIALRSAHRPAHRVKHYDTGTAHILASVDNSLSAMGVEKLDLLLLHRPDPLMDADEVAAAFAQLKQSGKVVRFGVSNFLPRQFELLQSRLEEPLAANQVQLSLLHTDALFDGTLDQCQQRRVMPQAWSPLGGGRLAAAPASSGLGAVLARLGAELNASPEQLAIAWLLRHPAGIHPVIGSGKLDRIKQLQAAQALDLDRQAWFELLEAASGHEVP</sequence>
<dbReference type="PANTHER" id="PTHR43364:SF1">
    <property type="entry name" value="OXIDOREDUCTASE YDHF"/>
    <property type="match status" value="1"/>
</dbReference>
<dbReference type="Gene3D" id="3.20.20.100">
    <property type="entry name" value="NADP-dependent oxidoreductase domain"/>
    <property type="match status" value="1"/>
</dbReference>
<protein>
    <submittedName>
        <fullName evidence="5">Oxidoreductase</fullName>
    </submittedName>
</protein>
<evidence type="ECO:0000259" key="4">
    <source>
        <dbReference type="Pfam" id="PF00248"/>
    </source>
</evidence>
<dbReference type="FunFam" id="3.20.20.100:FF:000008">
    <property type="entry name" value="Aldo/keto reductase family oxidoreductase"/>
    <property type="match status" value="1"/>
</dbReference>
<organism evidence="5 6">
    <name type="scientific">Chitinimonas arctica</name>
    <dbReference type="NCBI Taxonomy" id="2594795"/>
    <lineage>
        <taxon>Bacteria</taxon>
        <taxon>Pseudomonadati</taxon>
        <taxon>Pseudomonadota</taxon>
        <taxon>Betaproteobacteria</taxon>
        <taxon>Neisseriales</taxon>
        <taxon>Chitinibacteraceae</taxon>
        <taxon>Chitinimonas</taxon>
    </lineage>
</organism>
<keyword evidence="1" id="KW-0521">NADP</keyword>
<dbReference type="InterPro" id="IPR023210">
    <property type="entry name" value="NADP_OxRdtase_dom"/>
</dbReference>
<name>A0A516SMP4_9NEIS</name>
<dbReference type="InterPro" id="IPR050523">
    <property type="entry name" value="AKR_Detox_Biosynth"/>
</dbReference>
<dbReference type="PANTHER" id="PTHR43364">
    <property type="entry name" value="NADH-SPECIFIC METHYLGLYOXAL REDUCTASE-RELATED"/>
    <property type="match status" value="1"/>
</dbReference>
<accession>A0A516SMP4</accession>